<keyword evidence="5" id="KW-1185">Reference proteome</keyword>
<keyword evidence="3" id="KW-0732">Signal</keyword>
<dbReference type="Proteomes" id="UP000703661">
    <property type="component" value="Unassembled WGS sequence"/>
</dbReference>
<feature type="region of interest" description="Disordered" evidence="2">
    <location>
        <begin position="21"/>
        <end position="53"/>
    </location>
</feature>
<evidence type="ECO:0000313" key="4">
    <source>
        <dbReference type="EMBL" id="KAG0001013.1"/>
    </source>
</evidence>
<dbReference type="OrthoDB" id="2440352at2759"/>
<feature type="coiled-coil region" evidence="1">
    <location>
        <begin position="125"/>
        <end position="156"/>
    </location>
</feature>
<sequence length="158" mass="17814">MATTGSSSAITALLAATVGRSTASTNSPVCLNASRQERTTKDNKGKRVEDDRRAGQLLLETLKSSTTRIHDDTDADVTGNTDLTDSDISSVSTARTPLRKKRWHPNALREQYSSAMGQELFELQRQHLELLQKDWEEQKEQVKIQQEMELERLREQAE</sequence>
<keyword evidence="1" id="KW-0175">Coiled coil</keyword>
<feature type="signal peptide" evidence="3">
    <location>
        <begin position="1"/>
        <end position="23"/>
    </location>
</feature>
<gene>
    <name evidence="4" type="ORF">BGZ80_006256</name>
</gene>
<dbReference type="EMBL" id="JAAAID010003080">
    <property type="protein sequence ID" value="KAG0001013.1"/>
    <property type="molecule type" value="Genomic_DNA"/>
</dbReference>
<evidence type="ECO:0000256" key="3">
    <source>
        <dbReference type="SAM" id="SignalP"/>
    </source>
</evidence>
<evidence type="ECO:0000256" key="1">
    <source>
        <dbReference type="SAM" id="Coils"/>
    </source>
</evidence>
<reference evidence="4" key="1">
    <citation type="journal article" date="2020" name="Fungal Divers.">
        <title>Resolving the Mortierellaceae phylogeny through synthesis of multi-gene phylogenetics and phylogenomics.</title>
        <authorList>
            <person name="Vandepol N."/>
            <person name="Liber J."/>
            <person name="Desiro A."/>
            <person name="Na H."/>
            <person name="Kennedy M."/>
            <person name="Barry K."/>
            <person name="Grigoriev I.V."/>
            <person name="Miller A.N."/>
            <person name="O'Donnell K."/>
            <person name="Stajich J.E."/>
            <person name="Bonito G."/>
        </authorList>
    </citation>
    <scope>NUCLEOTIDE SEQUENCE</scope>
    <source>
        <strain evidence="4">NRRL 2769</strain>
    </source>
</reference>
<comment type="caution">
    <text evidence="4">The sequence shown here is derived from an EMBL/GenBank/DDBJ whole genome shotgun (WGS) entry which is preliminary data.</text>
</comment>
<organism evidence="4 5">
    <name type="scientific">Entomortierella chlamydospora</name>
    <dbReference type="NCBI Taxonomy" id="101097"/>
    <lineage>
        <taxon>Eukaryota</taxon>
        <taxon>Fungi</taxon>
        <taxon>Fungi incertae sedis</taxon>
        <taxon>Mucoromycota</taxon>
        <taxon>Mortierellomycotina</taxon>
        <taxon>Mortierellomycetes</taxon>
        <taxon>Mortierellales</taxon>
        <taxon>Mortierellaceae</taxon>
        <taxon>Entomortierella</taxon>
    </lineage>
</organism>
<evidence type="ECO:0000313" key="5">
    <source>
        <dbReference type="Proteomes" id="UP000703661"/>
    </source>
</evidence>
<proteinExistence type="predicted"/>
<accession>A0A9P6MH81</accession>
<evidence type="ECO:0000256" key="2">
    <source>
        <dbReference type="SAM" id="MobiDB-lite"/>
    </source>
</evidence>
<feature type="chain" id="PRO_5040428397" evidence="3">
    <location>
        <begin position="24"/>
        <end position="158"/>
    </location>
</feature>
<name>A0A9P6MH81_9FUNG</name>
<protein>
    <submittedName>
        <fullName evidence="4">Uncharacterized protein</fullName>
    </submittedName>
</protein>
<feature type="compositionally biased region" description="Basic and acidic residues" evidence="2">
    <location>
        <begin position="35"/>
        <end position="53"/>
    </location>
</feature>
<dbReference type="AlphaFoldDB" id="A0A9P6MH81"/>